<reference evidence="7 8" key="1">
    <citation type="submission" date="2015-04" db="EMBL/GenBank/DDBJ databases">
        <authorList>
            <consortium name="Pathogen Informatics"/>
        </authorList>
    </citation>
    <scope>NUCLEOTIDE SEQUENCE [LARGE SCALE GENOMIC DNA]</scope>
    <source>
        <strain evidence="7 8">SGS1</strain>
    </source>
</reference>
<dbReference type="RefSeq" id="XP_028534557.1">
    <property type="nucleotide sequence ID" value="XM_028678249.1"/>
</dbReference>
<feature type="transmembrane region" description="Helical" evidence="3">
    <location>
        <begin position="4599"/>
        <end position="4619"/>
    </location>
</feature>
<feature type="domain" description="DUF7631" evidence="6">
    <location>
        <begin position="3835"/>
        <end position="3883"/>
    </location>
</feature>
<feature type="transmembrane region" description="Helical" evidence="3">
    <location>
        <begin position="4489"/>
        <end position="4515"/>
    </location>
</feature>
<name>A0A1J1HDQ7_PLARL</name>
<evidence type="ECO:0000256" key="1">
    <source>
        <dbReference type="SAM" id="Coils"/>
    </source>
</evidence>
<feature type="transmembrane region" description="Helical" evidence="3">
    <location>
        <begin position="4122"/>
        <end position="4144"/>
    </location>
</feature>
<organism evidence="7 8">
    <name type="scientific">Plasmodium relictum</name>
    <dbReference type="NCBI Taxonomy" id="85471"/>
    <lineage>
        <taxon>Eukaryota</taxon>
        <taxon>Sar</taxon>
        <taxon>Alveolata</taxon>
        <taxon>Apicomplexa</taxon>
        <taxon>Aconoidasida</taxon>
        <taxon>Haemosporida</taxon>
        <taxon>Plasmodiidae</taxon>
        <taxon>Plasmodium</taxon>
        <taxon>Plasmodium (Haemamoeba)</taxon>
    </lineage>
</organism>
<dbReference type="InterPro" id="IPR056048">
    <property type="entry name" value="CRMPA/B-like_DUF7631"/>
</dbReference>
<feature type="coiled-coil region" evidence="1">
    <location>
        <begin position="5109"/>
        <end position="5167"/>
    </location>
</feature>
<dbReference type="GeneID" id="39737687"/>
<evidence type="ECO:0000256" key="2">
    <source>
        <dbReference type="SAM" id="MobiDB-lite"/>
    </source>
</evidence>
<dbReference type="KEGG" id="prel:PRELSG_1244300"/>
<dbReference type="VEuPathDB" id="PlasmoDB:PRELSG_1244300"/>
<keyword evidence="3" id="KW-0812">Transmembrane</keyword>
<gene>
    <name evidence="7" type="primary">CRMP4</name>
    <name evidence="7" type="ORF">PRELSG_1244300</name>
</gene>
<dbReference type="EMBL" id="LN835307">
    <property type="protein sequence ID" value="CRH01557.1"/>
    <property type="molecule type" value="Genomic_DNA"/>
</dbReference>
<evidence type="ECO:0000259" key="5">
    <source>
        <dbReference type="Pfam" id="PF07699"/>
    </source>
</evidence>
<feature type="signal peptide" evidence="4">
    <location>
        <begin position="1"/>
        <end position="28"/>
    </location>
</feature>
<dbReference type="PANTHER" id="PTHR46967:SF1">
    <property type="entry name" value="KERATIN-ASSOCIATED PROTEIN 16-1-LIKE"/>
    <property type="match status" value="1"/>
</dbReference>
<dbReference type="SUPFAM" id="SSF57184">
    <property type="entry name" value="Growth factor receptor domain"/>
    <property type="match status" value="2"/>
</dbReference>
<evidence type="ECO:0000256" key="3">
    <source>
        <dbReference type="SAM" id="Phobius"/>
    </source>
</evidence>
<evidence type="ECO:0000256" key="4">
    <source>
        <dbReference type="SAM" id="SignalP"/>
    </source>
</evidence>
<dbReference type="SMART" id="SM01411">
    <property type="entry name" value="Ephrin_rec_like"/>
    <property type="match status" value="8"/>
</dbReference>
<accession>A0A1J1HDQ7</accession>
<keyword evidence="3" id="KW-1133">Transmembrane helix</keyword>
<feature type="transmembrane region" description="Helical" evidence="3">
    <location>
        <begin position="4436"/>
        <end position="4459"/>
    </location>
</feature>
<keyword evidence="1" id="KW-0175">Coiled coil</keyword>
<feature type="domain" description="Tyrosine-protein kinase ephrin type A/B receptor-like" evidence="5">
    <location>
        <begin position="3235"/>
        <end position="3273"/>
    </location>
</feature>
<evidence type="ECO:0000313" key="8">
    <source>
        <dbReference type="Proteomes" id="UP000220158"/>
    </source>
</evidence>
<feature type="transmembrane region" description="Helical" evidence="3">
    <location>
        <begin position="4186"/>
        <end position="4204"/>
    </location>
</feature>
<feature type="transmembrane region" description="Helical" evidence="3">
    <location>
        <begin position="4539"/>
        <end position="4558"/>
    </location>
</feature>
<evidence type="ECO:0000313" key="7">
    <source>
        <dbReference type="EMBL" id="CRH01557.1"/>
    </source>
</evidence>
<evidence type="ECO:0000259" key="6">
    <source>
        <dbReference type="Pfam" id="PF24634"/>
    </source>
</evidence>
<keyword evidence="3" id="KW-0472">Membrane</keyword>
<dbReference type="Proteomes" id="UP000220158">
    <property type="component" value="Chromosome 12"/>
</dbReference>
<protein>
    <submittedName>
        <fullName evidence="7">Cysteine repeat modular protein 4, putative</fullName>
    </submittedName>
</protein>
<feature type="region of interest" description="Disordered" evidence="2">
    <location>
        <begin position="4965"/>
        <end position="4985"/>
    </location>
</feature>
<dbReference type="OrthoDB" id="6515930at2759"/>
<feature type="transmembrane region" description="Helical" evidence="3">
    <location>
        <begin position="4156"/>
        <end position="4174"/>
    </location>
</feature>
<feature type="compositionally biased region" description="Basic and acidic residues" evidence="2">
    <location>
        <begin position="4965"/>
        <end position="4977"/>
    </location>
</feature>
<feature type="transmembrane region" description="Helical" evidence="3">
    <location>
        <begin position="4625"/>
        <end position="4644"/>
    </location>
</feature>
<proteinExistence type="predicted"/>
<keyword evidence="4" id="KW-0732">Signal</keyword>
<feature type="domain" description="Tyrosine-protein kinase ephrin type A/B receptor-like" evidence="5">
    <location>
        <begin position="3585"/>
        <end position="3630"/>
    </location>
</feature>
<keyword evidence="8" id="KW-1185">Reference proteome</keyword>
<sequence>MKHIKKRNNISILFFIILFIFFLRDINANITISNHTYDNGKSNVDIELFETDYLGIFKLSGDSVANADFEISNSYLVFEDKTINNCHTNYYQNNRKAIVKEKDHDTFLFVEKKNVKLHIKDNKNLCSNIYSLNSSLLPIQVIEQNKEYIKIGNINNCSSDNVDKFIFYFNLLENFYVSENENCDKMVKSFFVKNIGANKCTGYIGYISDLHELNNDTYYICFKRNNISLVIHKINVNKTIFLNTFYCNFESLSCSIYVSETSINKPQNIENDTLVLKPECDDTSNPIIKNNHTLNQGYYTFNYNNPKSYYYFELCLMDNLKYKKIGHIFFLYAQEPITCFVGFECVIKVYTLNTKMNYILHNISETTFSWSDKICDYRNFTNQGKTTSAILDDYLYFTSGDILTNENNFCSTNQGIYAPLFTIILIKKPEFNIYYSVINDIVINYSTHLLKYNNYLGPYLKYECSHNNIVKYEYGDHLGNEDNKFLNKNEKFNITLKYNTVTMRLCLKLINYYDIGSVKIEQLLNFKKISLNPLKFSGIVSLYHEDKNTKILKFAIKENEDCHSDKGFFVEANDDLKKYIFYGNKIKDTEVTYVVSNNVKLDKFMYYLCMCSKEKKCNENNNLKDYYSYTNISINNDSVPLEKKKYVCKLLSNCSFTITFHSPYNSDKWISKIGKSCNSNELIGVGVISKNNVVMSNYPSNLRAVDFNLYYFVNQMNMNLLNRDIIICGNYKDQKFNVSIESDFFLVYQNTPYEEFEIINIEHFNLCHNKKTLFIYSYLNGKKNLFKKIDIDEKTNFNKIKLKFDYKHMKNNEIYYIKECHYCQDTLTYNHNGGHYIFQNSVRNIEKYWGVKKLKNSNFNFINKTINIYNCSNGLPDNHALTSVLIFDGPFEQIEFYCYMGIDCSHKAEFSISVDHYSFFIEITEKERIAIFYKEAPKIKHTVSKLNDSKRISELILKISRNSYEALKPGPYKIIYSRKINGLIVETYIGIFHFIGAPLQKNHIIDENQKEIILHGYFKNIENQKLKIVGYSTCDFGQLLNQSVGQNKHDAILNEVLNNVIDCKYLDDYKLVCNYNMIVNNKFELCWCYEVSNDLCKALKNINSQITEVSSLSTSMNAVLQITKSSHTKFINYEINNYIFIIDDNCKNIKNIKLRSKMNNQKDILAFYKELKYPKKYELCVCTLEQNVTCENEKDYKSVTVVMNKSTSYKVRSANLNRFNMGHNQVKDFDINADYVDNLKKNIIPVFVFLPGPVEYKEYICLSGLSCNATTKIKSSLNMIQSNNNNNNKNNKYNGINGNNANANPNNINDPNANSNKNGLYKNINSVYYILSDSKNCENNYGKIYQSEIGSIYITQEIEYLEFQFIDGVYNLKIDIVPKDITKIYEVCASFHPNDKYYYNVGNVVFYGIFNENDHYEAISGFPFNLEIKQFYSKFNLYIRFIYKKYGDSKTCNQKNGYFEKIFTSDSIEKSVKYHEQEKIDNSVTSYKWNNITLILDIDNNNYMTTSQNKDGSHNLFVCACYELTDGLCDSEDFFTTEVMELHMHTAILKEPQINSTVSFLKPFELKLETSKTLDGSIKVFPIDIMEDLNKLCLELNQRKLFSIFKADIDEHEQKYNILINFLAQGIVICWCPKDKCNDDDYLTKVAFFKMNGPHFLEVDTDLNGYFSFYLLNEYININDRVMFVDSKSMCTDNNKVNLFGDNIQLDNDNYVINLEQSVEIYGKPEKIVREINQKLMWVSKTYKITNMEEKYIKICYCFYFYDKNCKNTKNYVYLGLVYNNTLKKKSNKNIVSKDLIDEISNLHYFSKDAIKFVALSSFNDYNKNICNINNNQYNIMPFFKKNTFNYSTPTSRILKIFNKSHKNELNFAVCYNSFLFRNKIRFLLKEKDISDIIPIKKSVKYNYEFSKLGLIYDLEEEDVIVNNPNIIKKKNLELLLEKFKSEKNIFNIYFFIETPFSRSISNIYRNEYIGDTNNDTLKEKLKALLVKIKENSIFNLNEIIHYKSKGELLTNFYLEKIIIINEKTLILCCNNGDYVEVELNNNKKYQYKNSPKINILLNSFKNYHPDFENDQKKQNEILEQFNDLNNISKKYDYLKIKNPNDVGFYKNHILIQVKDIIFEVNIYGNNIPDHIYILYIIEFNNSCYNLDKNLFFIEKKLFTRKSNYLIFREILVNKINNYTMCILDNTYNVYYNVGILNVTNYYVTDDSFFEVDNFPSNMEKKNIILSVCMNIRLHDVFIIKRRESFSFTLDTIRVVFLKRKEKLTNRFPEIKDDEMISCKSKEDKTIILTKSHIFFYTKYKEFSFSTKHNLLFPVDIDFDNSYIYVTDLHLKKIARLKILNNGNQNKKRIRRDIYNNESRLNHSGMNISNEKKFNENILHANTNKKYNFQHKNPEHYREYPNNYIRKYELFKKKLLIDKQSSKGKHILLNKNKQSDNNNSSLYYPGNYNLNILRNDTKNQNNPIIFLEQNEKKNSTNNIKENEQKKFENRILNNYFDNIKKKNKKTYLINTNLKKLYNYLQERKNNSIVSYYLHKILSDEKISKRKGFLYNFIKYFKKEKESNEENGTVKNVEPLNNTENDIKHKKQQNEGISKFIGSANFMRKKRNATYYIDQSIYDNIIKSNIKKFINAVETPKYLPNNLDYLDIKNLKNPLYISVHNNLLYVLDSGKNNFFSYNLTNNKIIELEEYNFSSNNLTLKNPRNFSIYQGEMTEHTTHRTNLAFVTQINSNEIKIIDLNKEKYKIIKALKLKKGYKHDNINKVIGIDQKLLIITTQTHDENLIYHYHFNSFDEYFSISFHYTFAENYNSNDNLNVKPEIGKYSDSIIFFCFLKSDNKCTNVDELTNLNISYETGIITGKLNYFGSFQLRIFAKTHFQYKINTYKDLYSYCDIAKGFNKEKSICESCPIGTFWNSDKLKCEKCDEYFKNTSTLKIGSKLITDCLCSSGYEYSEKSLSCEQCKPGYYKKSVGNFICIKGCSINEKSVIYGAKSYEELSCKCFEGYYRKNDKCVLCLENHYCPGNDILTLCDRNKISKKGAKSAVDCKCEENFILNNKNGSCSYCASIAKVIGDVIYCSLCDPRYLDTNIFQIPHKHNYGLVNSTYNYDEDFALQSKIMKYAYFDKNNSERNHTNFIIHNLYLVALKNDQNMQKFSIEVDMADVKKCLFCDSGYSINQEKNKCIPCNGKYCEGFSSIPKDCPKNSVVKRKNASSIFDCLCKPGYGSLNERRNGFHKKLSCEICPKNFFKNTISDDFCLPCPHFTNTLSEGATSISDCLPKKGYFLYMFRNIDIDYLRYKFDINSENRIYNFFENNDKKFDKDVYNLFLEQNFEELFDDIDNKPNKNIQGKNFINQSNKYVNNQQNAPNDNYNLKKLENLGFLKRTSIFHIYTTLLKNIEQTYQWTNDTVLRVTCHVNLDFKKNPNFTVTYKSNLKSCINDCKMNIYCTGVEFSRRNLEYTQVFLKNNQKVIVGYFKCKQFYFENIYEYTSSNLDSYLNENVENKISIKSTLEYTNFILRNKKDIIFTCSVDRHKKYLLYKHYQVVGCLIGKFCPGNRTPYLISCPNNSTTVVNLATNIDKCVCLKGYAYVGVLSHKCSVCDRGTYKGTIGNFKCEACPLSFSTVNRGSTSINDCSCTPGNYFTFDTLENFINSEKINYKNIHDKYFIVPKKKQKEYYITEIIKISLNNFNKKDDNEIKKILKLHIGICKACSLDNHYCEGGLESNIVFNNAIIEGLFHTLPKKCPKELVIPQRIKQRTSLNNCLCIHGKVLRTSKDKTVECFPCPPNTFKESEYDNSCSGACPHYSTTFVGSSYENQCFCKNNYYLVTSEDGNGKNTMSKKSCSICPKGAVCNRGFNIYVFLKLLNDRAYNDINVLDHENPYPIYGYYAVYKEKNPYKPWNPLDDNNDLKYTYPYYNLLLFIQKSIESKNYFFFEKNQKYYFNKEFLENINKRDKIKKKSDKSDKKRKSYNSSFKLSNTISFFQGEEQYHKLNRKIKESSNYFREIHISDIQNLDSSTLLTNQDANLSFLESSGNLSDNPNNSEEYFLEIFNKYVREANELKKINSKFERLPDIHPCTLPDRCLGTIANLCSEGSTGYQCNNCKKNYDMIYFKSKCYKCKNLFYELLHTILFKLLYYFVVILIVSLNYDSCINKFYTSGILIKIWYNCSFSFIAYGFFSPNIQSFIAKYLYFYKMVFLFHLKFFAYYLRVGCFFNYYNIDVSYNSIWYIQKYMKIFSPLIDGIFITLILFVIVQFPKFYYRKKIQSFEYLLSQIPDLRDEYNTDIRQEYIQKQERKKNKKKVHITNELEEEEIRKSDKSTLMHDLEKNSNKENYVEHNSKPILNNINDKGNILKKFKTKSKDENVKYNEEVNESLNGNKRNEEDIKYELKYIKNNEIYKIFLKETIENIYNKRIFGPWRLMNKKNEILRKKISMFLRDTLPCYVLMIILSMPYVLLELIQLIYCKPVSYKSQNKEFYLTYLPTQKCSFSYNSFLLSLIVILLAAFFYFGIFFILISLYVKRKNFLLFDSLLKNLLAGYRQGKAIFELLFVLKNIILVLIIALNAHYQMYYIVSVTLTLTVFAIFEILSSPFDKRSFNILNKSLYVGNVLNIFFSLLMWGSFYWNYEKFSLFPISFILAYHLFMLHNVVKEIVLSRHFMHMETHINIETNGYEEDNIKSKNYKIYYKVMNKIKFFLNKSHRKKLSKLVESNVFSNNTDNASKYDIKFEPVENIIKRYNLKLNPCLVNDKNENVQIEENKNQKELFNIKKNVLPVNIHNVAFIWYDDQNEDLLFQMPYENKFCYNLNEEKRKKKKKKILYMFPDYIRDERKKKNFKYFVSALIKIIEKFIDVSSSCSIYENWFDFSIRFAFVYISWIKKLNKTKTILPSNMDQLHSDMDQFIFKPIFYSSDMDIKKKKNCESPSNTNNEDLENEKNIETLEKKNSFENTEIKISRSYGSYNKLGSLKNRKKNDEVVKNEEPKENSFFGNDYNNSLRFHNNEGETQNKNSSEYIETDNLNNLTNKDNKEKSEKLLNDEVENFHFFEKEENSLQNIIEYSIDVFSSEMFNDDTFKILISLFELYISMETLKALDSDAFNKLYKCYNEKCINFEKSVIFNINKLKEQLKLEIEEINNEIDNGNSDEKLKMKTYYFYKEELNKRKMLEEELMNKIKSLEECIEAKNSSHALRNKLKDSKKNKINNENLDEDINRIFSLLHNEGTYKLNHPENTEQEQ</sequence>
<feature type="transmembrane region" description="Helical" evidence="3">
    <location>
        <begin position="4231"/>
        <end position="4251"/>
    </location>
</feature>
<dbReference type="PANTHER" id="PTHR46967">
    <property type="entry name" value="INSULIN-LIKE GROWTH FACTOR BINDING PROTEIN,N-TERMINAL"/>
    <property type="match status" value="1"/>
</dbReference>
<dbReference type="InterPro" id="IPR011641">
    <property type="entry name" value="Tyr-kin_ephrin_A/B_rcpt-like"/>
</dbReference>
<feature type="transmembrane region" description="Helical" evidence="3">
    <location>
        <begin position="4564"/>
        <end position="4587"/>
    </location>
</feature>
<dbReference type="Gene3D" id="2.10.50.10">
    <property type="entry name" value="Tumor Necrosis Factor Receptor, subunit A, domain 2"/>
    <property type="match status" value="4"/>
</dbReference>
<feature type="chain" id="PRO_5012475680" evidence="4">
    <location>
        <begin position="29"/>
        <end position="5227"/>
    </location>
</feature>
<dbReference type="Pfam" id="PF24634">
    <property type="entry name" value="DUF7631"/>
    <property type="match status" value="1"/>
</dbReference>
<dbReference type="Pfam" id="PF07699">
    <property type="entry name" value="Ephrin_rec_like"/>
    <property type="match status" value="2"/>
</dbReference>
<dbReference type="InterPro" id="IPR009030">
    <property type="entry name" value="Growth_fac_rcpt_cys_sf"/>
</dbReference>